<protein>
    <submittedName>
        <fullName evidence="1">Uncharacterized protein</fullName>
    </submittedName>
</protein>
<reference evidence="1" key="1">
    <citation type="submission" date="2016-02" db="EMBL/GenBank/DDBJ databases">
        <title>WGS assembly of Manihot esculenta.</title>
        <authorList>
            <person name="Bredeson J.V."/>
            <person name="Prochnik S.E."/>
            <person name="Lyons J.B."/>
            <person name="Schmutz J."/>
            <person name="Grimwood J."/>
            <person name="Vrebalov J."/>
            <person name="Bart R.S."/>
            <person name="Amuge T."/>
            <person name="Ferguson M.E."/>
            <person name="Green R."/>
            <person name="Putnam N."/>
            <person name="Stites J."/>
            <person name="Rounsley S."/>
            <person name="Rokhsar D.S."/>
        </authorList>
    </citation>
    <scope>NUCLEOTIDE SEQUENCE [LARGE SCALE GENOMIC DNA]</scope>
    <source>
        <tissue evidence="1">Leaf</tissue>
    </source>
</reference>
<gene>
    <name evidence="1" type="ORF">MANES_16G128600</name>
</gene>
<evidence type="ECO:0000313" key="1">
    <source>
        <dbReference type="EMBL" id="OAY27476.1"/>
    </source>
</evidence>
<proteinExistence type="predicted"/>
<dbReference type="EMBL" id="CM004402">
    <property type="protein sequence ID" value="OAY27476.1"/>
    <property type="molecule type" value="Genomic_DNA"/>
</dbReference>
<accession>A0A2C9UB63</accession>
<dbReference type="AlphaFoldDB" id="A0A2C9UB63"/>
<name>A0A2C9UB63_MANES</name>
<sequence>MITEKKEFGIYLSISRHRQFCPFSSFSTRLENFFITSPAYRFGRFRFNKHGVRCGRIFFSYFPCFVPV</sequence>
<organism evidence="1">
    <name type="scientific">Manihot esculenta</name>
    <name type="common">Cassava</name>
    <name type="synonym">Jatropha manihot</name>
    <dbReference type="NCBI Taxonomy" id="3983"/>
    <lineage>
        <taxon>Eukaryota</taxon>
        <taxon>Viridiplantae</taxon>
        <taxon>Streptophyta</taxon>
        <taxon>Embryophyta</taxon>
        <taxon>Tracheophyta</taxon>
        <taxon>Spermatophyta</taxon>
        <taxon>Magnoliopsida</taxon>
        <taxon>eudicotyledons</taxon>
        <taxon>Gunneridae</taxon>
        <taxon>Pentapetalae</taxon>
        <taxon>rosids</taxon>
        <taxon>fabids</taxon>
        <taxon>Malpighiales</taxon>
        <taxon>Euphorbiaceae</taxon>
        <taxon>Crotonoideae</taxon>
        <taxon>Manihoteae</taxon>
        <taxon>Manihot</taxon>
    </lineage>
</organism>